<dbReference type="RefSeq" id="WP_205156625.1">
    <property type="nucleotide sequence ID" value="NZ_JAFEUM010000001.1"/>
</dbReference>
<keyword evidence="1" id="KW-0812">Transmembrane</keyword>
<evidence type="ECO:0000256" key="1">
    <source>
        <dbReference type="SAM" id="Phobius"/>
    </source>
</evidence>
<dbReference type="SMART" id="SM00671">
    <property type="entry name" value="SEL1"/>
    <property type="match status" value="4"/>
</dbReference>
<dbReference type="InterPro" id="IPR006597">
    <property type="entry name" value="Sel1-like"/>
</dbReference>
<dbReference type="SUPFAM" id="SSF81901">
    <property type="entry name" value="HCP-like"/>
    <property type="match status" value="1"/>
</dbReference>
<dbReference type="Pfam" id="PF08238">
    <property type="entry name" value="Sel1"/>
    <property type="match status" value="3"/>
</dbReference>
<dbReference type="PANTHER" id="PTHR43628">
    <property type="entry name" value="ACTIVATOR OF C KINASE PROTEIN 1-RELATED"/>
    <property type="match status" value="1"/>
</dbReference>
<evidence type="ECO:0000313" key="3">
    <source>
        <dbReference type="Proteomes" id="UP000809621"/>
    </source>
</evidence>
<proteinExistence type="predicted"/>
<dbReference type="InterPro" id="IPR011990">
    <property type="entry name" value="TPR-like_helical_dom_sf"/>
</dbReference>
<keyword evidence="3" id="KW-1185">Reference proteome</keyword>
<dbReference type="Proteomes" id="UP000809621">
    <property type="component" value="Unassembled WGS sequence"/>
</dbReference>
<evidence type="ECO:0000313" key="2">
    <source>
        <dbReference type="EMBL" id="MBM7034979.1"/>
    </source>
</evidence>
<sequence>MTSTTLIISAICFLVLMACMFIASTIARQKRERREKRRQEIAYRKAMQQARAQEHSDKVFKAETGHIATQLYLAKEAERNQPKEALYWYEKAAMQDNEIAMRGIVRVCQRAQSDPIYQKKAQFWQLAIRALQGSNEAKVEKAIALIEGLGVDIALEKGIQEMQEVAELGYIDAIIYMGDWCQSPKNSERSYPKAATWFRRAAKMQSTVGMIRLGELYEHGKGVPLDIGKAGYWYELAGEKGDVNAQYRAGCLWSNAGVHTVAYVWLFMAAKSGHAESVKQRDVVASAIGVDVIVGLQALAKPLHQKIAKGDVVKHSIIKALNKLYSRPIYFPEVTAKTAETDSKLADSQVTSADDATQIGAKTEQVSHEQPKGTSNTSYALDQQSAFGMDAVNFGTHAN</sequence>
<keyword evidence="1" id="KW-0472">Membrane</keyword>
<dbReference type="EMBL" id="JAFEUM010000001">
    <property type="protein sequence ID" value="MBM7034979.1"/>
    <property type="molecule type" value="Genomic_DNA"/>
</dbReference>
<reference evidence="2 3" key="1">
    <citation type="submission" date="2021-02" db="EMBL/GenBank/DDBJ databases">
        <authorList>
            <person name="Park J.-S."/>
        </authorList>
    </citation>
    <scope>NUCLEOTIDE SEQUENCE [LARGE SCALE GENOMIC DNA]</scope>
    <source>
        <strain evidence="2 3">188UL20-2</strain>
    </source>
</reference>
<protein>
    <submittedName>
        <fullName evidence="2">Sel1 repeat family protein</fullName>
    </submittedName>
</protein>
<feature type="transmembrane region" description="Helical" evidence="1">
    <location>
        <begin position="6"/>
        <end position="27"/>
    </location>
</feature>
<organism evidence="2 3">
    <name type="scientific">Vibrio ulleungensis</name>
    <dbReference type="NCBI Taxonomy" id="2807619"/>
    <lineage>
        <taxon>Bacteria</taxon>
        <taxon>Pseudomonadati</taxon>
        <taxon>Pseudomonadota</taxon>
        <taxon>Gammaproteobacteria</taxon>
        <taxon>Vibrionales</taxon>
        <taxon>Vibrionaceae</taxon>
        <taxon>Vibrio</taxon>
    </lineage>
</organism>
<name>A0ABS2HFZ2_9VIBR</name>
<dbReference type="PANTHER" id="PTHR43628:SF1">
    <property type="entry name" value="CHITIN SYNTHASE REGULATORY FACTOR 2-RELATED"/>
    <property type="match status" value="1"/>
</dbReference>
<keyword evidence="1" id="KW-1133">Transmembrane helix</keyword>
<gene>
    <name evidence="2" type="ORF">JQC93_01060</name>
</gene>
<comment type="caution">
    <text evidence="2">The sequence shown here is derived from an EMBL/GenBank/DDBJ whole genome shotgun (WGS) entry which is preliminary data.</text>
</comment>
<dbReference type="Gene3D" id="1.25.40.10">
    <property type="entry name" value="Tetratricopeptide repeat domain"/>
    <property type="match status" value="1"/>
</dbReference>
<dbReference type="InterPro" id="IPR052945">
    <property type="entry name" value="Mitotic_Regulator"/>
</dbReference>
<accession>A0ABS2HFZ2</accession>